<proteinExistence type="inferred from homology"/>
<dbReference type="EMBL" id="AQGS01000206">
    <property type="protein sequence ID" value="EPS41737.1"/>
    <property type="molecule type" value="Genomic_DNA"/>
</dbReference>
<evidence type="ECO:0000313" key="9">
    <source>
        <dbReference type="EMBL" id="EPS41737.1"/>
    </source>
</evidence>
<evidence type="ECO:0000256" key="2">
    <source>
        <dbReference type="ARBA" id="ARBA00022692"/>
    </source>
</evidence>
<keyword evidence="3 7" id="KW-1133">Transmembrane helix</keyword>
<feature type="compositionally biased region" description="Low complexity" evidence="6">
    <location>
        <begin position="376"/>
        <end position="385"/>
    </location>
</feature>
<feature type="compositionally biased region" description="Basic and acidic residues" evidence="6">
    <location>
        <begin position="453"/>
        <end position="465"/>
    </location>
</feature>
<feature type="region of interest" description="Disordered" evidence="6">
    <location>
        <begin position="439"/>
        <end position="514"/>
    </location>
</feature>
<evidence type="ECO:0000259" key="8">
    <source>
        <dbReference type="Pfam" id="PF20684"/>
    </source>
</evidence>
<dbReference type="Pfam" id="PF20684">
    <property type="entry name" value="Fung_rhodopsin"/>
    <property type="match status" value="1"/>
</dbReference>
<dbReference type="GO" id="GO:0016020">
    <property type="term" value="C:membrane"/>
    <property type="evidence" value="ECO:0007669"/>
    <property type="project" value="UniProtKB-SubCell"/>
</dbReference>
<evidence type="ECO:0000256" key="4">
    <source>
        <dbReference type="ARBA" id="ARBA00023136"/>
    </source>
</evidence>
<evidence type="ECO:0000256" key="7">
    <source>
        <dbReference type="SAM" id="Phobius"/>
    </source>
</evidence>
<evidence type="ECO:0000256" key="1">
    <source>
        <dbReference type="ARBA" id="ARBA00004141"/>
    </source>
</evidence>
<name>S8C292_DACHA</name>
<keyword evidence="2 7" id="KW-0812">Transmembrane</keyword>
<dbReference type="OrthoDB" id="3648173at2759"/>
<dbReference type="STRING" id="1284197.S8C292"/>
<feature type="transmembrane region" description="Helical" evidence="7">
    <location>
        <begin position="132"/>
        <end position="152"/>
    </location>
</feature>
<protein>
    <recommendedName>
        <fullName evidence="8">Rhodopsin domain-containing protein</fullName>
    </recommendedName>
</protein>
<reference evidence="10" key="2">
    <citation type="submission" date="2013-04" db="EMBL/GenBank/DDBJ databases">
        <title>Genomic mechanisms accounting for the adaptation to parasitism in nematode-trapping fungi.</title>
        <authorList>
            <person name="Ahren D.G."/>
        </authorList>
    </citation>
    <scope>NUCLEOTIDE SEQUENCE [LARGE SCALE GENOMIC DNA]</scope>
    <source>
        <strain evidence="10">CBS 200.50</strain>
    </source>
</reference>
<reference evidence="9 10" key="1">
    <citation type="journal article" date="2013" name="PLoS Genet.">
        <title>Genomic mechanisms accounting for the adaptation to parasitism in nematode-trapping fungi.</title>
        <authorList>
            <person name="Meerupati T."/>
            <person name="Andersson K.M."/>
            <person name="Friman E."/>
            <person name="Kumar D."/>
            <person name="Tunlid A."/>
            <person name="Ahren D."/>
        </authorList>
    </citation>
    <scope>NUCLEOTIDE SEQUENCE [LARGE SCALE GENOMIC DNA]</scope>
    <source>
        <strain evidence="9 10">CBS 200.50</strain>
    </source>
</reference>
<feature type="transmembrane region" description="Helical" evidence="7">
    <location>
        <begin position="300"/>
        <end position="320"/>
    </location>
</feature>
<evidence type="ECO:0000256" key="6">
    <source>
        <dbReference type="SAM" id="MobiDB-lite"/>
    </source>
</evidence>
<dbReference type="InterPro" id="IPR049326">
    <property type="entry name" value="Rhodopsin_dom_fungi"/>
</dbReference>
<feature type="compositionally biased region" description="Basic and acidic residues" evidence="6">
    <location>
        <begin position="473"/>
        <end position="502"/>
    </location>
</feature>
<sequence length="514" mass="55995">MSATNGTGSPTGYPLGLSYADYNGLLQLGFLAQALGPYHNTTMAETVDLLLAPNSPVNVTALLGPVLQQGGMAYGPVIALQALKLVLKEVPHDNVSFKNVVAYIIMTAVSVAFVLVRFYSRKFVTKKIRPEDWAMIPAVIVSVLLGGCFALGSDERVGKGTLHQWDLTFDEFKRYLQWLFGCEIFYPVALFLIRNSLLIFYWSLVPPRSSAVRAHLVFRNAVIAFFFVNIACVSVSLGTIIFQCTPIDYWNDPIFAKCIDRSASFIAGGVLIVVTDVMVLLLPIPIIWKLKLPIRSRLGVIGIFSLGLFACIASVNRIILASEVTGSDNGDITYTNAINGSGTWSLLEVNIGIIASCVPAIKALFINSPERTGTNRSRTNQSGRSGRSGRSGGGTVESGKGGTGKREVIGKDGAVELTVTTSVTVTSNTKTDIEATIIEDDDDPQYTHYSRPFRGEDGTYGHDYEITYVGSDSDSKSLKTSEHSPSEYAYRPESRSDPRWNPRLDSIQRAPSFI</sequence>
<feature type="transmembrane region" description="Helical" evidence="7">
    <location>
        <begin position="216"/>
        <end position="242"/>
    </location>
</feature>
<feature type="transmembrane region" description="Helical" evidence="7">
    <location>
        <begin position="184"/>
        <end position="204"/>
    </location>
</feature>
<dbReference type="HOGENOM" id="CLU_538566_0_0_1"/>
<feature type="region of interest" description="Disordered" evidence="6">
    <location>
        <begin position="372"/>
        <end position="409"/>
    </location>
</feature>
<feature type="transmembrane region" description="Helical" evidence="7">
    <location>
        <begin position="100"/>
        <end position="120"/>
    </location>
</feature>
<evidence type="ECO:0000256" key="5">
    <source>
        <dbReference type="ARBA" id="ARBA00038359"/>
    </source>
</evidence>
<evidence type="ECO:0000256" key="3">
    <source>
        <dbReference type="ARBA" id="ARBA00022989"/>
    </source>
</evidence>
<comment type="similarity">
    <text evidence="5">Belongs to the SAT4 family.</text>
</comment>
<keyword evidence="10" id="KW-1185">Reference proteome</keyword>
<dbReference type="OMA" id="EDWAMIP"/>
<feature type="transmembrane region" description="Helical" evidence="7">
    <location>
        <begin position="262"/>
        <end position="288"/>
    </location>
</feature>
<keyword evidence="4 7" id="KW-0472">Membrane</keyword>
<dbReference type="PANTHER" id="PTHR33048:SF47">
    <property type="entry name" value="INTEGRAL MEMBRANE PROTEIN-RELATED"/>
    <property type="match status" value="1"/>
</dbReference>
<feature type="domain" description="Rhodopsin" evidence="8">
    <location>
        <begin position="116"/>
        <end position="365"/>
    </location>
</feature>
<accession>S8C292</accession>
<dbReference type="Proteomes" id="UP000015100">
    <property type="component" value="Unassembled WGS sequence"/>
</dbReference>
<comment type="subcellular location">
    <subcellularLocation>
        <location evidence="1">Membrane</location>
        <topology evidence="1">Multi-pass membrane protein</topology>
    </subcellularLocation>
</comment>
<comment type="caution">
    <text evidence="9">The sequence shown here is derived from an EMBL/GenBank/DDBJ whole genome shotgun (WGS) entry which is preliminary data.</text>
</comment>
<gene>
    <name evidence="9" type="ORF">H072_4340</name>
</gene>
<dbReference type="PANTHER" id="PTHR33048">
    <property type="entry name" value="PTH11-LIKE INTEGRAL MEMBRANE PROTEIN (AFU_ORTHOLOGUE AFUA_5G11245)"/>
    <property type="match status" value="1"/>
</dbReference>
<dbReference type="AlphaFoldDB" id="S8C292"/>
<organism evidence="9 10">
    <name type="scientific">Dactylellina haptotyla (strain CBS 200.50)</name>
    <name type="common">Nematode-trapping fungus</name>
    <name type="synonym">Monacrosporium haptotylum</name>
    <dbReference type="NCBI Taxonomy" id="1284197"/>
    <lineage>
        <taxon>Eukaryota</taxon>
        <taxon>Fungi</taxon>
        <taxon>Dikarya</taxon>
        <taxon>Ascomycota</taxon>
        <taxon>Pezizomycotina</taxon>
        <taxon>Orbiliomycetes</taxon>
        <taxon>Orbiliales</taxon>
        <taxon>Orbiliaceae</taxon>
        <taxon>Dactylellina</taxon>
    </lineage>
</organism>
<dbReference type="InterPro" id="IPR052337">
    <property type="entry name" value="SAT4-like"/>
</dbReference>
<evidence type="ECO:0000313" key="10">
    <source>
        <dbReference type="Proteomes" id="UP000015100"/>
    </source>
</evidence>
<feature type="compositionally biased region" description="Gly residues" evidence="6">
    <location>
        <begin position="389"/>
        <end position="402"/>
    </location>
</feature>